<dbReference type="PANTHER" id="PTHR33273">
    <property type="entry name" value="DOMAIN-CONTAINING PROTEIN, PUTATIVE-RELATED"/>
    <property type="match status" value="1"/>
</dbReference>
<dbReference type="GO" id="GO:0004523">
    <property type="term" value="F:RNA-DNA hybrid ribonuclease activity"/>
    <property type="evidence" value="ECO:0007669"/>
    <property type="project" value="InterPro"/>
</dbReference>
<dbReference type="SUPFAM" id="SSF53098">
    <property type="entry name" value="Ribonuclease H-like"/>
    <property type="match status" value="1"/>
</dbReference>
<dbReference type="CDD" id="cd09276">
    <property type="entry name" value="Rnase_HI_RT_non_LTR"/>
    <property type="match status" value="1"/>
</dbReference>
<dbReference type="eggNOG" id="KOG1075">
    <property type="taxonomic scope" value="Eukaryota"/>
</dbReference>
<accession>T1JFF5</accession>
<dbReference type="PANTHER" id="PTHR33273:SF4">
    <property type="entry name" value="ENDONUCLEASE_EXONUCLEASE_PHOSPHATASE DOMAIN-CONTAINING PROTEIN"/>
    <property type="match status" value="1"/>
</dbReference>
<dbReference type="Gene3D" id="3.30.420.10">
    <property type="entry name" value="Ribonuclease H-like superfamily/Ribonuclease H"/>
    <property type="match status" value="1"/>
</dbReference>
<dbReference type="HOGENOM" id="CLU_356255_0_0_1"/>
<dbReference type="Proteomes" id="UP000014500">
    <property type="component" value="Unassembled WGS sequence"/>
</dbReference>
<dbReference type="PROSITE" id="PS50879">
    <property type="entry name" value="RNASE_H_1"/>
    <property type="match status" value="1"/>
</dbReference>
<dbReference type="Pfam" id="PF14529">
    <property type="entry name" value="Exo_endo_phos_2"/>
    <property type="match status" value="1"/>
</dbReference>
<dbReference type="InterPro" id="IPR002156">
    <property type="entry name" value="RNaseH_domain"/>
</dbReference>
<evidence type="ECO:0000313" key="2">
    <source>
        <dbReference type="EnsemblMetazoa" id="SMAR012569-PA"/>
    </source>
</evidence>
<reference evidence="3" key="1">
    <citation type="submission" date="2011-05" db="EMBL/GenBank/DDBJ databases">
        <authorList>
            <person name="Richards S.R."/>
            <person name="Qu J."/>
            <person name="Jiang H."/>
            <person name="Jhangiani S.N."/>
            <person name="Agravi P."/>
            <person name="Goodspeed R."/>
            <person name="Gross S."/>
            <person name="Mandapat C."/>
            <person name="Jackson L."/>
            <person name="Mathew T."/>
            <person name="Pu L."/>
            <person name="Thornton R."/>
            <person name="Saada N."/>
            <person name="Wilczek-Boney K.B."/>
            <person name="Lee S."/>
            <person name="Kovar C."/>
            <person name="Wu Y."/>
            <person name="Scherer S.E."/>
            <person name="Worley K.C."/>
            <person name="Muzny D.M."/>
            <person name="Gibbs R."/>
        </authorList>
    </citation>
    <scope>NUCLEOTIDE SEQUENCE</scope>
    <source>
        <strain evidence="3">Brora</strain>
    </source>
</reference>
<reference evidence="2" key="2">
    <citation type="submission" date="2015-02" db="UniProtKB">
        <authorList>
            <consortium name="EnsemblMetazoa"/>
        </authorList>
    </citation>
    <scope>IDENTIFICATION</scope>
</reference>
<proteinExistence type="predicted"/>
<keyword evidence="3" id="KW-1185">Reference proteome</keyword>
<dbReference type="InterPro" id="IPR012337">
    <property type="entry name" value="RNaseH-like_sf"/>
</dbReference>
<dbReference type="AlphaFoldDB" id="T1JFF5"/>
<organism evidence="2 3">
    <name type="scientific">Strigamia maritima</name>
    <name type="common">European centipede</name>
    <name type="synonym">Geophilus maritimus</name>
    <dbReference type="NCBI Taxonomy" id="126957"/>
    <lineage>
        <taxon>Eukaryota</taxon>
        <taxon>Metazoa</taxon>
        <taxon>Ecdysozoa</taxon>
        <taxon>Arthropoda</taxon>
        <taxon>Myriapoda</taxon>
        <taxon>Chilopoda</taxon>
        <taxon>Pleurostigmophora</taxon>
        <taxon>Geophilomorpha</taxon>
        <taxon>Linotaeniidae</taxon>
        <taxon>Strigamia</taxon>
    </lineage>
</organism>
<name>T1JFF5_STRMM</name>
<dbReference type="EMBL" id="JH432158">
    <property type="status" value="NOT_ANNOTATED_CDS"/>
    <property type="molecule type" value="Genomic_DNA"/>
</dbReference>
<protein>
    <recommendedName>
        <fullName evidence="1">RNase H type-1 domain-containing protein</fullName>
    </recommendedName>
</protein>
<dbReference type="Gene3D" id="3.60.10.10">
    <property type="entry name" value="Endonuclease/exonuclease/phosphatase"/>
    <property type="match status" value="1"/>
</dbReference>
<dbReference type="SUPFAM" id="SSF56219">
    <property type="entry name" value="DNase I-like"/>
    <property type="match status" value="1"/>
</dbReference>
<dbReference type="EnsemblMetazoa" id="SMAR012569-RA">
    <property type="protein sequence ID" value="SMAR012569-PA"/>
    <property type="gene ID" value="SMAR012569"/>
</dbReference>
<dbReference type="InterPro" id="IPR036691">
    <property type="entry name" value="Endo/exonu/phosph_ase_sf"/>
</dbReference>
<evidence type="ECO:0000313" key="3">
    <source>
        <dbReference type="Proteomes" id="UP000014500"/>
    </source>
</evidence>
<dbReference type="InterPro" id="IPR036397">
    <property type="entry name" value="RNaseH_sf"/>
</dbReference>
<sequence>GPGTGGGVGILCCNNVSFVPVSLSTPLCVVAVCIFVGRLITVCSVYLPPGGVYSHCDLADLFDQLPVPFIIVGDFNAHHLSWGCASSDARATHFHGGSRSFSAIDLSLCSPFLVTSVKWQRDDDLHDSDHFPIFISLNDTSAPPVASLLKWKLDCADWNLYQRSLKIDPTIILQSSINVAVDHLTSAILCAAGSSIPKSTGHPRHFSKPWWNEECRAAQKLKQRAWRIFCRFPTTTNLVFFRRLRAKAKFVCRQCQKDLWNRYVLTINHQVSAKKLWSKVRAFAGRPHIPPLPILRIGGDLVSDPQRVCDEIGSKFSFNSSSDHYSTKFQKFKNEAERTRISLGLSGLEDYNLNNIASCVPSFAFSSLFVDDFGLAMRSALMSTLERQLQLALHRLERWSDENGFCFSSQKTVCIHFCRLRNLHLDPDLTLNGTALPVVQTARFLGILLDSKLSFVDHPRFEQFYVTRHNPLLSFGIFVRTLSENFSLPFDSVAVVPLGLAPWSLVSPTCDFSLCVLRKSDTLPAEYLQLFYSHREEFKHFTPIFTDGSKQADVVGAAALCCGRTMSETLNGQSSIFSAEIVAIELALKHVFDAGHRQVFIYTDSLSALKALSVLSDHVDSALRLLVLLQNAGISVCFMWIPSHIGVPGNEAADMAAKAACSVRSDAPVFGADLLALLRRQVLGVWQSHWERETENKLFQIKPKIVCWQSAFVQSRRDEVALCRLRIGHCRLTHGFLMSRDPLPMCVADGVQLSVAHIFTACSRFSIFRFHCFGHRSLLSLDVLDDCH</sequence>
<dbReference type="OMA" id="SHWERET"/>
<dbReference type="Pfam" id="PF00075">
    <property type="entry name" value="RNase_H"/>
    <property type="match status" value="1"/>
</dbReference>
<evidence type="ECO:0000259" key="1">
    <source>
        <dbReference type="PROSITE" id="PS50879"/>
    </source>
</evidence>
<dbReference type="STRING" id="126957.T1JFF5"/>
<dbReference type="InterPro" id="IPR005135">
    <property type="entry name" value="Endo/exonuclease/phosphatase"/>
</dbReference>
<feature type="domain" description="RNase H type-1" evidence="1">
    <location>
        <begin position="538"/>
        <end position="662"/>
    </location>
</feature>
<dbReference type="GO" id="GO:0003676">
    <property type="term" value="F:nucleic acid binding"/>
    <property type="evidence" value="ECO:0007669"/>
    <property type="project" value="InterPro"/>
</dbReference>